<proteinExistence type="predicted"/>
<gene>
    <name evidence="2" type="ORF">ABS311_07355</name>
</gene>
<dbReference type="Proteomes" id="UP001467690">
    <property type="component" value="Unassembled WGS sequence"/>
</dbReference>
<evidence type="ECO:0000313" key="2">
    <source>
        <dbReference type="EMBL" id="MER2491697.1"/>
    </source>
</evidence>
<keyword evidence="1" id="KW-0472">Membrane</keyword>
<evidence type="ECO:0000256" key="1">
    <source>
        <dbReference type="SAM" id="Phobius"/>
    </source>
</evidence>
<protein>
    <submittedName>
        <fullName evidence="2">DUF6691 family protein</fullName>
    </submittedName>
</protein>
<dbReference type="Pfam" id="PF20398">
    <property type="entry name" value="DUF6691"/>
    <property type="match status" value="1"/>
</dbReference>
<name>A0ABV1RG13_9ALTE</name>
<comment type="caution">
    <text evidence="2">The sequence shown here is derived from an EMBL/GenBank/DDBJ whole genome shotgun (WGS) entry which is preliminary data.</text>
</comment>
<sequence length="137" mass="14795">MLQFKTSIVGLSSGVLFGLGLAVSGMTDTQKVKGFLDVFGNWDITLAFVMASALLITIPSFYFIQKRKAPLCNLEFSVPKNNKTDNKLIFGAALFGIGWGMVGWCPGPAIASLVYLDLTVVYFLLAMFVGMAIANKV</sequence>
<reference evidence="2 3" key="1">
    <citation type="submission" date="2024-06" db="EMBL/GenBank/DDBJ databases">
        <authorList>
            <person name="Chen R.Y."/>
        </authorList>
    </citation>
    <scope>NUCLEOTIDE SEQUENCE [LARGE SCALE GENOMIC DNA]</scope>
    <source>
        <strain evidence="2 3">D2</strain>
    </source>
</reference>
<dbReference type="InterPro" id="IPR046513">
    <property type="entry name" value="DUF6691"/>
</dbReference>
<feature type="transmembrane region" description="Helical" evidence="1">
    <location>
        <begin position="46"/>
        <end position="64"/>
    </location>
</feature>
<accession>A0ABV1RG13</accession>
<feature type="transmembrane region" description="Helical" evidence="1">
    <location>
        <begin position="110"/>
        <end position="134"/>
    </location>
</feature>
<keyword evidence="3" id="KW-1185">Reference proteome</keyword>
<evidence type="ECO:0000313" key="3">
    <source>
        <dbReference type="Proteomes" id="UP001467690"/>
    </source>
</evidence>
<keyword evidence="1" id="KW-0812">Transmembrane</keyword>
<feature type="transmembrane region" description="Helical" evidence="1">
    <location>
        <begin position="85"/>
        <end position="104"/>
    </location>
</feature>
<organism evidence="2 3">
    <name type="scientific">Catenovulum sediminis</name>
    <dbReference type="NCBI Taxonomy" id="1740262"/>
    <lineage>
        <taxon>Bacteria</taxon>
        <taxon>Pseudomonadati</taxon>
        <taxon>Pseudomonadota</taxon>
        <taxon>Gammaproteobacteria</taxon>
        <taxon>Alteromonadales</taxon>
        <taxon>Alteromonadaceae</taxon>
        <taxon>Catenovulum</taxon>
    </lineage>
</organism>
<keyword evidence="1" id="KW-1133">Transmembrane helix</keyword>
<dbReference type="RefSeq" id="WP_143871034.1">
    <property type="nucleotide sequence ID" value="NZ_CP041660.1"/>
</dbReference>
<dbReference type="EMBL" id="JBELOE010000143">
    <property type="protein sequence ID" value="MER2491697.1"/>
    <property type="molecule type" value="Genomic_DNA"/>
</dbReference>